<accession>A0A4Y9SJV7</accession>
<feature type="non-terminal residue" evidence="1">
    <location>
        <position position="1"/>
    </location>
</feature>
<gene>
    <name evidence="1" type="ORF">E4L98_08575</name>
</gene>
<dbReference type="Proteomes" id="UP000297729">
    <property type="component" value="Unassembled WGS sequence"/>
</dbReference>
<dbReference type="AlphaFoldDB" id="A0A4Y9SJV7"/>
<sequence>APPPQLHIDNLSAIVLRFGSKIRENVDETALPVAAIPSHF</sequence>
<evidence type="ECO:0000313" key="2">
    <source>
        <dbReference type="Proteomes" id="UP000297729"/>
    </source>
</evidence>
<name>A0A4Y9SJV7_9BURK</name>
<keyword evidence="2" id="KW-1185">Reference proteome</keyword>
<reference evidence="1 2" key="1">
    <citation type="submission" date="2019-03" db="EMBL/GenBank/DDBJ databases">
        <title>Draft Genome Sequence of Duganella callidus sp. nov., a Novel Duganella Species Isolated from Cultivated Soil.</title>
        <authorList>
            <person name="Raths R."/>
            <person name="Peta V."/>
            <person name="Bucking H."/>
        </authorList>
    </citation>
    <scope>NUCLEOTIDE SEQUENCE [LARGE SCALE GENOMIC DNA]</scope>
    <source>
        <strain evidence="1 2">DN04</strain>
    </source>
</reference>
<comment type="caution">
    <text evidence="1">The sequence shown here is derived from an EMBL/GenBank/DDBJ whole genome shotgun (WGS) entry which is preliminary data.</text>
</comment>
<evidence type="ECO:0000313" key="1">
    <source>
        <dbReference type="EMBL" id="TFW26286.1"/>
    </source>
</evidence>
<dbReference type="EMBL" id="SPVG01000080">
    <property type="protein sequence ID" value="TFW26286.1"/>
    <property type="molecule type" value="Genomic_DNA"/>
</dbReference>
<proteinExistence type="predicted"/>
<protein>
    <submittedName>
        <fullName evidence="1">Protein phosphatase</fullName>
    </submittedName>
</protein>
<organism evidence="1 2">
    <name type="scientific">Duganella callida</name>
    <dbReference type="NCBI Taxonomy" id="2561932"/>
    <lineage>
        <taxon>Bacteria</taxon>
        <taxon>Pseudomonadati</taxon>
        <taxon>Pseudomonadota</taxon>
        <taxon>Betaproteobacteria</taxon>
        <taxon>Burkholderiales</taxon>
        <taxon>Oxalobacteraceae</taxon>
        <taxon>Telluria group</taxon>
        <taxon>Duganella</taxon>
    </lineage>
</organism>